<gene>
    <name evidence="1" type="ORF">GUJ93_ZPchr0001g30593</name>
</gene>
<organism evidence="1 2">
    <name type="scientific">Zizania palustris</name>
    <name type="common">Northern wild rice</name>
    <dbReference type="NCBI Taxonomy" id="103762"/>
    <lineage>
        <taxon>Eukaryota</taxon>
        <taxon>Viridiplantae</taxon>
        <taxon>Streptophyta</taxon>
        <taxon>Embryophyta</taxon>
        <taxon>Tracheophyta</taxon>
        <taxon>Spermatophyta</taxon>
        <taxon>Magnoliopsida</taxon>
        <taxon>Liliopsida</taxon>
        <taxon>Poales</taxon>
        <taxon>Poaceae</taxon>
        <taxon>BOP clade</taxon>
        <taxon>Oryzoideae</taxon>
        <taxon>Oryzeae</taxon>
        <taxon>Zizaniinae</taxon>
        <taxon>Zizania</taxon>
    </lineage>
</organism>
<keyword evidence="2" id="KW-1185">Reference proteome</keyword>
<sequence length="134" mass="14326">MLIKQDDGKTNHKVSNVKIVDLGSDFETDGVLGCELNVLTCVPTMQVQQDDVNPTVANLGMGVSDGRGGGEIDDQNRIISENVVEVGATNIEEVDEGGSDSLERGSQRYCRIAPCSNAYSSTGCGWEKCSKLKL</sequence>
<protein>
    <submittedName>
        <fullName evidence="1">Uncharacterized protein</fullName>
    </submittedName>
</protein>
<evidence type="ECO:0000313" key="2">
    <source>
        <dbReference type="Proteomes" id="UP000729402"/>
    </source>
</evidence>
<reference evidence="1" key="1">
    <citation type="journal article" date="2021" name="bioRxiv">
        <title>Whole Genome Assembly and Annotation of Northern Wild Rice, Zizania palustris L., Supports a Whole Genome Duplication in the Zizania Genus.</title>
        <authorList>
            <person name="Haas M."/>
            <person name="Kono T."/>
            <person name="Macchietto M."/>
            <person name="Millas R."/>
            <person name="McGilp L."/>
            <person name="Shao M."/>
            <person name="Duquette J."/>
            <person name="Hirsch C.N."/>
            <person name="Kimball J."/>
        </authorList>
    </citation>
    <scope>NUCLEOTIDE SEQUENCE</scope>
    <source>
        <tissue evidence="1">Fresh leaf tissue</tissue>
    </source>
</reference>
<dbReference type="EMBL" id="JAAALK010000288">
    <property type="protein sequence ID" value="KAG8054769.1"/>
    <property type="molecule type" value="Genomic_DNA"/>
</dbReference>
<reference evidence="1" key="2">
    <citation type="submission" date="2021-02" db="EMBL/GenBank/DDBJ databases">
        <authorList>
            <person name="Kimball J.A."/>
            <person name="Haas M.W."/>
            <person name="Macchietto M."/>
            <person name="Kono T."/>
            <person name="Duquette J."/>
            <person name="Shao M."/>
        </authorList>
    </citation>
    <scope>NUCLEOTIDE SEQUENCE</scope>
    <source>
        <tissue evidence="1">Fresh leaf tissue</tissue>
    </source>
</reference>
<evidence type="ECO:0000313" key="1">
    <source>
        <dbReference type="EMBL" id="KAG8054769.1"/>
    </source>
</evidence>
<proteinExistence type="predicted"/>
<comment type="caution">
    <text evidence="1">The sequence shown here is derived from an EMBL/GenBank/DDBJ whole genome shotgun (WGS) entry which is preliminary data.</text>
</comment>
<dbReference type="AlphaFoldDB" id="A0A8J5VTR1"/>
<dbReference type="Proteomes" id="UP000729402">
    <property type="component" value="Unassembled WGS sequence"/>
</dbReference>
<name>A0A8J5VTR1_ZIZPA</name>
<accession>A0A8J5VTR1</accession>